<dbReference type="Gene3D" id="3.90.1560.10">
    <property type="entry name" value="ComB-like"/>
    <property type="match status" value="1"/>
</dbReference>
<evidence type="ECO:0000256" key="2">
    <source>
        <dbReference type="ARBA" id="ARBA00009997"/>
    </source>
</evidence>
<dbReference type="Pfam" id="PF04029">
    <property type="entry name" value="2-ph_phosp"/>
    <property type="match status" value="1"/>
</dbReference>
<dbReference type="InterPro" id="IPR036702">
    <property type="entry name" value="ComB-like_sf"/>
</dbReference>
<comment type="caution">
    <text evidence="7">The sequence shown here is derived from an EMBL/GenBank/DDBJ whole genome shotgun (WGS) entry which is preliminary data.</text>
</comment>
<evidence type="ECO:0000256" key="6">
    <source>
        <dbReference type="ARBA" id="ARBA00033711"/>
    </source>
</evidence>
<dbReference type="InterPro" id="IPR005238">
    <property type="entry name" value="ComB-like"/>
</dbReference>
<comment type="similarity">
    <text evidence="2">Belongs to the ComB family.</text>
</comment>
<keyword evidence="8" id="KW-1185">Reference proteome</keyword>
<sequence>MRYYIAAEGKAEYLISPAGVPVIIDVLRASSTIIAALWKGAEKVIPVEYEDWALKLGKDIGAVLIGERDGVRLEGFDYNNSPNEILKADLKGKTVVMTTSNGTKVMVDGGIIASTLNAGAVANHIKDSDRTYLLASGSPLKSDEDMYTAMLIEKLIKKMEQGYSVDDALSLSSHEEDFISLLDSIRHSGSGKKVSHLGYADDVDMICTSVNKFPIIPVYRNGAIRLSYT</sequence>
<dbReference type="GO" id="GO:0050532">
    <property type="term" value="F:2-phosphosulfolactate phosphatase activity"/>
    <property type="evidence" value="ECO:0007669"/>
    <property type="project" value="UniProtKB-EC"/>
</dbReference>
<proteinExistence type="inferred from homology"/>
<keyword evidence="5" id="KW-0460">Magnesium</keyword>
<evidence type="ECO:0000256" key="1">
    <source>
        <dbReference type="ARBA" id="ARBA00001946"/>
    </source>
</evidence>
<evidence type="ECO:0000256" key="4">
    <source>
        <dbReference type="ARBA" id="ARBA00022801"/>
    </source>
</evidence>
<dbReference type="EMBL" id="PGCK01000005">
    <property type="protein sequence ID" value="MCD1294803.1"/>
    <property type="molecule type" value="Genomic_DNA"/>
</dbReference>
<dbReference type="SUPFAM" id="SSF142823">
    <property type="entry name" value="ComB-like"/>
    <property type="match status" value="1"/>
</dbReference>
<dbReference type="PANTHER" id="PTHR37311:SF1">
    <property type="entry name" value="2-PHOSPHOSULFOLACTATE PHOSPHATASE-RELATED"/>
    <property type="match status" value="1"/>
</dbReference>
<organism evidence="7 8">
    <name type="scientific">Methanooceanicella nereidis</name>
    <dbReference type="NCBI Taxonomy" id="2052831"/>
    <lineage>
        <taxon>Archaea</taxon>
        <taxon>Methanobacteriati</taxon>
        <taxon>Methanobacteriota</taxon>
        <taxon>Stenosarchaea group</taxon>
        <taxon>Methanomicrobia</taxon>
        <taxon>Methanocellales</taxon>
        <taxon>Methanocellaceae</taxon>
        <taxon>Methanooceanicella</taxon>
    </lineage>
</organism>
<dbReference type="PANTHER" id="PTHR37311">
    <property type="entry name" value="2-PHOSPHOSULFOLACTATE PHOSPHATASE-RELATED"/>
    <property type="match status" value="1"/>
</dbReference>
<keyword evidence="4" id="KW-0378">Hydrolase</keyword>
<dbReference type="GO" id="GO:0000287">
    <property type="term" value="F:magnesium ion binding"/>
    <property type="evidence" value="ECO:0007669"/>
    <property type="project" value="InterPro"/>
</dbReference>
<accession>A0AAP2RCI1</accession>
<evidence type="ECO:0000256" key="3">
    <source>
        <dbReference type="ARBA" id="ARBA00012953"/>
    </source>
</evidence>
<evidence type="ECO:0000256" key="5">
    <source>
        <dbReference type="ARBA" id="ARBA00022842"/>
    </source>
</evidence>
<reference evidence="7 8" key="1">
    <citation type="submission" date="2017-11" db="EMBL/GenBank/DDBJ databases">
        <title>Isolation and Characterization of Family Methanocellaceae Species from Potential Methane Hydrate Area Offshore Southwestern Taiwan.</title>
        <authorList>
            <person name="Zhang W.-L."/>
            <person name="Chen W.-C."/>
            <person name="Lai M.-C."/>
            <person name="Chen S.-C."/>
        </authorList>
    </citation>
    <scope>NUCLEOTIDE SEQUENCE [LARGE SCALE GENOMIC DNA]</scope>
    <source>
        <strain evidence="7 8">CWC-04</strain>
    </source>
</reference>
<comment type="cofactor">
    <cofactor evidence="1">
        <name>Mg(2+)</name>
        <dbReference type="ChEBI" id="CHEBI:18420"/>
    </cofactor>
</comment>
<dbReference type="EC" id="3.1.3.71" evidence="3"/>
<comment type="catalytic activity">
    <reaction evidence="6">
        <text>(2R)-O-phospho-3-sulfolactate + H2O = (2R)-3-sulfolactate + phosphate</text>
        <dbReference type="Rhea" id="RHEA:23416"/>
        <dbReference type="ChEBI" id="CHEBI:15377"/>
        <dbReference type="ChEBI" id="CHEBI:15597"/>
        <dbReference type="ChEBI" id="CHEBI:43474"/>
        <dbReference type="ChEBI" id="CHEBI:58738"/>
        <dbReference type="EC" id="3.1.3.71"/>
    </reaction>
</comment>
<gene>
    <name evidence="7" type="ORF">CUJ83_07300</name>
</gene>
<protein>
    <recommendedName>
        <fullName evidence="3">2-phosphosulfolactate phosphatase</fullName>
        <ecNumber evidence="3">3.1.3.71</ecNumber>
    </recommendedName>
</protein>
<dbReference type="RefSeq" id="WP_230741639.1">
    <property type="nucleotide sequence ID" value="NZ_PGCK01000005.1"/>
</dbReference>
<name>A0AAP2RCI1_9EURY</name>
<dbReference type="GO" id="GO:0050545">
    <property type="term" value="F:sulfopyruvate decarboxylase activity"/>
    <property type="evidence" value="ECO:0007669"/>
    <property type="project" value="TreeGrafter"/>
</dbReference>
<evidence type="ECO:0000313" key="7">
    <source>
        <dbReference type="EMBL" id="MCD1294803.1"/>
    </source>
</evidence>
<evidence type="ECO:0000313" key="8">
    <source>
        <dbReference type="Proteomes" id="UP001320159"/>
    </source>
</evidence>
<dbReference type="AlphaFoldDB" id="A0AAP2RCI1"/>
<dbReference type="Proteomes" id="UP001320159">
    <property type="component" value="Unassembled WGS sequence"/>
</dbReference>